<dbReference type="InterPro" id="IPR046947">
    <property type="entry name" value="LytR-like"/>
</dbReference>
<dbReference type="Proteomes" id="UP000028868">
    <property type="component" value="Unassembled WGS sequence"/>
</dbReference>
<keyword evidence="3" id="KW-1185">Reference proteome</keyword>
<accession>A0A059NV25</accession>
<dbReference type="AlphaFoldDB" id="A0A059NV25"/>
<feature type="domain" description="HTH LytTR-type" evidence="1">
    <location>
        <begin position="112"/>
        <end position="216"/>
    </location>
</feature>
<dbReference type="RefSeq" id="WP_035506398.1">
    <property type="nucleotide sequence ID" value="NZ_CCDH010000001.1"/>
</dbReference>
<dbReference type="Pfam" id="PF04397">
    <property type="entry name" value="LytTR"/>
    <property type="match status" value="1"/>
</dbReference>
<dbReference type="EMBL" id="CCDI010000001">
    <property type="protein sequence ID" value="CDQ22905.1"/>
    <property type="molecule type" value="Genomic_DNA"/>
</dbReference>
<evidence type="ECO:0000313" key="2">
    <source>
        <dbReference type="EMBL" id="CDQ22905.1"/>
    </source>
</evidence>
<comment type="caution">
    <text evidence="2">The sequence shown here is derived from an EMBL/GenBank/DDBJ whole genome shotgun (WGS) entry which is preliminary data.</text>
</comment>
<dbReference type="SMART" id="SM00850">
    <property type="entry name" value="LytTR"/>
    <property type="match status" value="1"/>
</dbReference>
<protein>
    <submittedName>
        <fullName evidence="2">Transcriptional regulatory protein YpdB</fullName>
    </submittedName>
</protein>
<sequence length="216" mass="24342">MIKISLNAHVLIDVIGELFSDETSLALSDTNNYVYYRPSKRIDLKIQPGDPVVEGTITHKALKSKQKVSEYMDRDIFGVPYYGMAVPYQAGGEIAGCVTAIFPTLTNALSVITVKGNDEWIPIKYEHVLYIEAKARKTFVVGESHTGTHKYSLNEFDFLLPGSSFIRCHRSFIVNINHIQAIYPDTHSTFLLKMNDDSMIPVSQSHSSYFRKLLGF</sequence>
<dbReference type="InterPro" id="IPR007492">
    <property type="entry name" value="LytTR_DNA-bd_dom"/>
</dbReference>
<reference evidence="2 3" key="2">
    <citation type="submission" date="2014-05" db="EMBL/GenBank/DDBJ databases">
        <title>Draft genome sequence of Halobacillus karajensis HK-03.</title>
        <authorList>
            <person name="Khelaifia S."/>
            <person name="Croce O."/>
            <person name="Lagier J.C."/>
            <person name="Raoult D."/>
        </authorList>
    </citation>
    <scope>NUCLEOTIDE SEQUENCE [LARGE SCALE GENOMIC DNA]</scope>
    <source>
        <strain evidence="2 3">HD-03</strain>
    </source>
</reference>
<evidence type="ECO:0000259" key="1">
    <source>
        <dbReference type="PROSITE" id="PS50930"/>
    </source>
</evidence>
<dbReference type="GO" id="GO:0000156">
    <property type="term" value="F:phosphorelay response regulator activity"/>
    <property type="evidence" value="ECO:0007669"/>
    <property type="project" value="InterPro"/>
</dbReference>
<reference evidence="3" key="1">
    <citation type="submission" date="2014-03" db="EMBL/GenBank/DDBJ databases">
        <authorList>
            <person name="Urmite Genomes U."/>
        </authorList>
    </citation>
    <scope>NUCLEOTIDE SEQUENCE [LARGE SCALE GENOMIC DNA]</scope>
    <source>
        <strain evidence="3">HD-03</strain>
    </source>
</reference>
<dbReference type="PANTHER" id="PTHR37299">
    <property type="entry name" value="TRANSCRIPTIONAL REGULATOR-RELATED"/>
    <property type="match status" value="1"/>
</dbReference>
<organism evidence="2 3">
    <name type="scientific">Halobacillus karajensis</name>
    <dbReference type="NCBI Taxonomy" id="195088"/>
    <lineage>
        <taxon>Bacteria</taxon>
        <taxon>Bacillati</taxon>
        <taxon>Bacillota</taxon>
        <taxon>Bacilli</taxon>
        <taxon>Bacillales</taxon>
        <taxon>Bacillaceae</taxon>
        <taxon>Halobacillus</taxon>
    </lineage>
</organism>
<dbReference type="PROSITE" id="PS50930">
    <property type="entry name" value="HTH_LYTTR"/>
    <property type="match status" value="1"/>
</dbReference>
<dbReference type="GO" id="GO:0003677">
    <property type="term" value="F:DNA binding"/>
    <property type="evidence" value="ECO:0007669"/>
    <property type="project" value="InterPro"/>
</dbReference>
<dbReference type="Gene3D" id="2.20.25.10">
    <property type="match status" value="1"/>
</dbReference>
<proteinExistence type="predicted"/>
<dbReference type="Gene3D" id="2.40.50.40">
    <property type="match status" value="1"/>
</dbReference>
<evidence type="ECO:0000313" key="3">
    <source>
        <dbReference type="Proteomes" id="UP000028868"/>
    </source>
</evidence>
<name>A0A059NV25_9BACI</name>
<gene>
    <name evidence="2" type="primary">ypdB</name>
    <name evidence="2" type="ORF">BN983_01123</name>
</gene>
<dbReference type="PANTHER" id="PTHR37299:SF4">
    <property type="entry name" value="TRANSCRIPTIONAL REGULATOR"/>
    <property type="match status" value="1"/>
</dbReference>